<comment type="caution">
    <text evidence="4">The sequence shown here is derived from an EMBL/GenBank/DDBJ whole genome shotgun (WGS) entry which is preliminary data.</text>
</comment>
<gene>
    <name evidence="4" type="ORF">N656DRAFT_785411</name>
</gene>
<keyword evidence="2" id="KW-0732">Signal</keyword>
<reference evidence="4" key="2">
    <citation type="submission" date="2023-05" db="EMBL/GenBank/DDBJ databases">
        <authorList>
            <consortium name="Lawrence Berkeley National Laboratory"/>
            <person name="Steindorff A."/>
            <person name="Hensen N."/>
            <person name="Bonometti L."/>
            <person name="Westerberg I."/>
            <person name="Brannstrom I.O."/>
            <person name="Guillou S."/>
            <person name="Cros-Aarteil S."/>
            <person name="Calhoun S."/>
            <person name="Haridas S."/>
            <person name="Kuo A."/>
            <person name="Mondo S."/>
            <person name="Pangilinan J."/>
            <person name="Riley R."/>
            <person name="Labutti K."/>
            <person name="Andreopoulos B."/>
            <person name="Lipzen A."/>
            <person name="Chen C."/>
            <person name="Yanf M."/>
            <person name="Daum C."/>
            <person name="Ng V."/>
            <person name="Clum A."/>
            <person name="Ohm R."/>
            <person name="Martin F."/>
            <person name="Silar P."/>
            <person name="Natvig D."/>
            <person name="Lalanne C."/>
            <person name="Gautier V."/>
            <person name="Ament-Velasquez S.L."/>
            <person name="Kruys A."/>
            <person name="Hutchinson M.I."/>
            <person name="Powell A.J."/>
            <person name="Barry K."/>
            <person name="Miller A.N."/>
            <person name="Grigoriev I.V."/>
            <person name="Debuchy R."/>
            <person name="Gladieux P."/>
            <person name="Thoren M.H."/>
            <person name="Johannesson H."/>
        </authorList>
    </citation>
    <scope>NUCLEOTIDE SEQUENCE</scope>
    <source>
        <strain evidence="4">CBS 508.74</strain>
    </source>
</reference>
<evidence type="ECO:0000259" key="3">
    <source>
        <dbReference type="Pfam" id="PF14040"/>
    </source>
</evidence>
<accession>A0AAN6QHG7</accession>
<feature type="signal peptide" evidence="2">
    <location>
        <begin position="1"/>
        <end position="22"/>
    </location>
</feature>
<dbReference type="Proteomes" id="UP001302812">
    <property type="component" value="Unassembled WGS sequence"/>
</dbReference>
<reference evidence="4" key="1">
    <citation type="journal article" date="2023" name="Mol. Phylogenet. Evol.">
        <title>Genome-scale phylogeny and comparative genomics of the fungal order Sordariales.</title>
        <authorList>
            <person name="Hensen N."/>
            <person name="Bonometti L."/>
            <person name="Westerberg I."/>
            <person name="Brannstrom I.O."/>
            <person name="Guillou S."/>
            <person name="Cros-Aarteil S."/>
            <person name="Calhoun S."/>
            <person name="Haridas S."/>
            <person name="Kuo A."/>
            <person name="Mondo S."/>
            <person name="Pangilinan J."/>
            <person name="Riley R."/>
            <person name="LaButti K."/>
            <person name="Andreopoulos B."/>
            <person name="Lipzen A."/>
            <person name="Chen C."/>
            <person name="Yan M."/>
            <person name="Daum C."/>
            <person name="Ng V."/>
            <person name="Clum A."/>
            <person name="Steindorff A."/>
            <person name="Ohm R.A."/>
            <person name="Martin F."/>
            <person name="Silar P."/>
            <person name="Natvig D.O."/>
            <person name="Lalanne C."/>
            <person name="Gautier V."/>
            <person name="Ament-Velasquez S.L."/>
            <person name="Kruys A."/>
            <person name="Hutchinson M.I."/>
            <person name="Powell A.J."/>
            <person name="Barry K."/>
            <person name="Miller A.N."/>
            <person name="Grigoriev I.V."/>
            <person name="Debuchy R."/>
            <person name="Gladieux P."/>
            <person name="Hiltunen Thoren M."/>
            <person name="Johannesson H."/>
        </authorList>
    </citation>
    <scope>NUCLEOTIDE SEQUENCE</scope>
    <source>
        <strain evidence="4">CBS 508.74</strain>
    </source>
</reference>
<sequence>MQSFGKWAHMPIFLNLLALISAQLDTGGLSSVPMDTGAKLGALMVAGSESPIEERQTLRCLNRGWVIACPGRALPCAPPGAACCGPLYYYWPETQFCCPDGSGSCALGTVCCSTARMCCKAGAVCAGNRCAWPTSLAPTKTGPTTSRWTSTHTTTTSAKATTSKEITLTTRRVTTTSSIISTLTQTSKTTSSDISETDACSVEINERQVLPVKTIPYVETYTTLPNSNTRVCLDNRELMNSMCKGIKKARGCTSQFMKLTYRPDLAKTNRPTMCPKGFCDDENVQCKPDDTSMPCNPYENFMDIPGGRPGIKWRMTCDEFPFASSLQGGNPGTGTSICIPGWQNSYQGQMLRGLGQMLRGLADKDYIVKITGWDCKTGRPTAGSAQNCGLNSGTVIKRDDLGWESLGQEDFFTNITESGENALMMFLGDVSPGSYTFNLTVASGNLTSILAVDGEGNTFDTSLGNGTLQIGVGLHPVTVQFTEEAYDVALWAYTRETQIQLTYNLTYTAAAATSPSPSPSPSVSMTGGVSSAGGCGGGLALLTACGVLAMLSILSALV</sequence>
<dbReference type="Pfam" id="PF14040">
    <property type="entry name" value="DNase_NucA_NucB"/>
    <property type="match status" value="1"/>
</dbReference>
<dbReference type="InterPro" id="IPR029476">
    <property type="entry name" value="DNase_NucA_NucB"/>
</dbReference>
<evidence type="ECO:0000313" key="5">
    <source>
        <dbReference type="Proteomes" id="UP001302812"/>
    </source>
</evidence>
<evidence type="ECO:0000256" key="1">
    <source>
        <dbReference type="SAM" id="MobiDB-lite"/>
    </source>
</evidence>
<dbReference type="RefSeq" id="XP_064664872.1">
    <property type="nucleotide sequence ID" value="XM_064816380.1"/>
</dbReference>
<protein>
    <recommendedName>
        <fullName evidence="3">Deoxyribonuclease NucA/NucB domain-containing protein</fullName>
    </recommendedName>
</protein>
<dbReference type="AlphaFoldDB" id="A0AAN6QHG7"/>
<proteinExistence type="predicted"/>
<dbReference type="EMBL" id="MU853376">
    <property type="protein sequence ID" value="KAK4107302.1"/>
    <property type="molecule type" value="Genomic_DNA"/>
</dbReference>
<keyword evidence="5" id="KW-1185">Reference proteome</keyword>
<organism evidence="4 5">
    <name type="scientific">Canariomyces notabilis</name>
    <dbReference type="NCBI Taxonomy" id="2074819"/>
    <lineage>
        <taxon>Eukaryota</taxon>
        <taxon>Fungi</taxon>
        <taxon>Dikarya</taxon>
        <taxon>Ascomycota</taxon>
        <taxon>Pezizomycotina</taxon>
        <taxon>Sordariomycetes</taxon>
        <taxon>Sordariomycetidae</taxon>
        <taxon>Sordariales</taxon>
        <taxon>Chaetomiaceae</taxon>
        <taxon>Canariomyces</taxon>
    </lineage>
</organism>
<evidence type="ECO:0000313" key="4">
    <source>
        <dbReference type="EMBL" id="KAK4107302.1"/>
    </source>
</evidence>
<feature type="region of interest" description="Disordered" evidence="1">
    <location>
        <begin position="141"/>
        <end position="162"/>
    </location>
</feature>
<dbReference type="GeneID" id="89940505"/>
<feature type="domain" description="Deoxyribonuclease NucA/NucB" evidence="3">
    <location>
        <begin position="309"/>
        <end position="356"/>
    </location>
</feature>
<evidence type="ECO:0000256" key="2">
    <source>
        <dbReference type="SAM" id="SignalP"/>
    </source>
</evidence>
<name>A0AAN6QHG7_9PEZI</name>
<feature type="chain" id="PRO_5042979792" description="Deoxyribonuclease NucA/NucB domain-containing protein" evidence="2">
    <location>
        <begin position="23"/>
        <end position="558"/>
    </location>
</feature>